<dbReference type="EMBL" id="FQWF01000001">
    <property type="protein sequence ID" value="SHF89499.1"/>
    <property type="molecule type" value="Genomic_DNA"/>
</dbReference>
<dbReference type="SUPFAM" id="SSF111384">
    <property type="entry name" value="OmpH-like"/>
    <property type="match status" value="1"/>
</dbReference>
<feature type="chain" id="PRO_5013359196" evidence="4">
    <location>
        <begin position="27"/>
        <end position="167"/>
    </location>
</feature>
<reference evidence="6" key="1">
    <citation type="submission" date="2016-11" db="EMBL/GenBank/DDBJ databases">
        <authorList>
            <person name="Varghese N."/>
            <person name="Submissions S."/>
        </authorList>
    </citation>
    <scope>NUCLEOTIDE SEQUENCE [LARGE SCALE GENOMIC DNA]</scope>
    <source>
        <strain evidence="6">DSM 17659</strain>
    </source>
</reference>
<feature type="signal peptide" evidence="4">
    <location>
        <begin position="1"/>
        <end position="26"/>
    </location>
</feature>
<dbReference type="PANTHER" id="PTHR35089:SF1">
    <property type="entry name" value="CHAPERONE PROTEIN SKP"/>
    <property type="match status" value="1"/>
</dbReference>
<dbReference type="InterPro" id="IPR024930">
    <property type="entry name" value="Skp_dom_sf"/>
</dbReference>
<keyword evidence="6" id="KW-1185">Reference proteome</keyword>
<dbReference type="Proteomes" id="UP000184020">
    <property type="component" value="Unassembled WGS sequence"/>
</dbReference>
<name>A0A1M5FDD3_9FLAO</name>
<dbReference type="Gene3D" id="3.30.910.20">
    <property type="entry name" value="Skp domain"/>
    <property type="match status" value="1"/>
</dbReference>
<evidence type="ECO:0000256" key="4">
    <source>
        <dbReference type="SAM" id="SignalP"/>
    </source>
</evidence>
<gene>
    <name evidence="5" type="ORF">SAMN05444372_10181</name>
</gene>
<dbReference type="SMART" id="SM00935">
    <property type="entry name" value="OmpH"/>
    <property type="match status" value="1"/>
</dbReference>
<protein>
    <submittedName>
        <fullName evidence="5">Periplasmic chaperone for outer membrane proteins Skp</fullName>
    </submittedName>
</protein>
<dbReference type="AlphaFoldDB" id="A0A1M5FDD3"/>
<evidence type="ECO:0000256" key="3">
    <source>
        <dbReference type="SAM" id="Coils"/>
    </source>
</evidence>
<dbReference type="GO" id="GO:0051082">
    <property type="term" value="F:unfolded protein binding"/>
    <property type="evidence" value="ECO:0007669"/>
    <property type="project" value="InterPro"/>
</dbReference>
<dbReference type="GO" id="GO:0005829">
    <property type="term" value="C:cytosol"/>
    <property type="evidence" value="ECO:0007669"/>
    <property type="project" value="TreeGrafter"/>
</dbReference>
<evidence type="ECO:0000313" key="5">
    <source>
        <dbReference type="EMBL" id="SHF89499.1"/>
    </source>
</evidence>
<dbReference type="Pfam" id="PF03938">
    <property type="entry name" value="OmpH"/>
    <property type="match status" value="1"/>
</dbReference>
<dbReference type="PANTHER" id="PTHR35089">
    <property type="entry name" value="CHAPERONE PROTEIN SKP"/>
    <property type="match status" value="1"/>
</dbReference>
<proteinExistence type="inferred from homology"/>
<organism evidence="5 6">
    <name type="scientific">Flavobacterium micromati</name>
    <dbReference type="NCBI Taxonomy" id="229205"/>
    <lineage>
        <taxon>Bacteria</taxon>
        <taxon>Pseudomonadati</taxon>
        <taxon>Bacteroidota</taxon>
        <taxon>Flavobacteriia</taxon>
        <taxon>Flavobacteriales</taxon>
        <taxon>Flavobacteriaceae</taxon>
        <taxon>Flavobacterium</taxon>
    </lineage>
</organism>
<feature type="coiled-coil region" evidence="3">
    <location>
        <begin position="58"/>
        <end position="114"/>
    </location>
</feature>
<accession>A0A1M5FDD3</accession>
<sequence length="167" mass="18722">MMKQFKTLLIAAILTLGANQISSAQAKTAHVDVSEIMAKMPAMLDAQKQLEKLSTTYDADYKKMVEEYQAKLKKYEAEAATVTEVVNGDRSKEVQDMQKRIVDYRDNAQKELQQKESDIVKPLMEKVRASIQKIGKAKGFQYVLDGTSLLLADGPNLTMDVKKDLGF</sequence>
<keyword evidence="2 4" id="KW-0732">Signal</keyword>
<keyword evidence="3" id="KW-0175">Coiled coil</keyword>
<evidence type="ECO:0000313" key="6">
    <source>
        <dbReference type="Proteomes" id="UP000184020"/>
    </source>
</evidence>
<dbReference type="InterPro" id="IPR005632">
    <property type="entry name" value="Chaperone_Skp"/>
</dbReference>
<dbReference type="GO" id="GO:0050821">
    <property type="term" value="P:protein stabilization"/>
    <property type="evidence" value="ECO:0007669"/>
    <property type="project" value="TreeGrafter"/>
</dbReference>
<evidence type="ECO:0000256" key="1">
    <source>
        <dbReference type="ARBA" id="ARBA00009091"/>
    </source>
</evidence>
<dbReference type="STRING" id="229205.SAMN05444372_10181"/>
<comment type="similarity">
    <text evidence="1">Belongs to the Skp family.</text>
</comment>
<evidence type="ECO:0000256" key="2">
    <source>
        <dbReference type="ARBA" id="ARBA00022729"/>
    </source>
</evidence>